<dbReference type="KEGG" id="dpd:Deipe_0731"/>
<evidence type="ECO:0000313" key="1">
    <source>
        <dbReference type="EMBL" id="AFZ66310.1"/>
    </source>
</evidence>
<dbReference type="Proteomes" id="UP000010467">
    <property type="component" value="Chromosome"/>
</dbReference>
<name>K9ZZW0_DEIPD</name>
<dbReference type="HOGENOM" id="CLU_046519_1_1_0"/>
<sequence>MGGSSAPYARVRVRHYGRSMQRGKVYIGTSGWTYPHWRGTFYPKGLAQRLELTHAAQTFDSLELNGSFYSLQRPGSYGRWFRETPDDFVFAVKGGRFITHLKRLRGVESALANFYASGVLLLAHKLGPFLWQLPAHVPYDPQVLESFLTQLPRDTTQAAALAAGHDERLHGRAWTRAEHDAPLRHALEVRHDSFLTPDFTAQLRRHGVALVVADAAGHFPLIEDVTADFVYVRLHGSRELYASAYTEEELRYWAARVRCWQEGSEPTDARRIAACTASLRPRDVYVYFDNDIHAHAPHDARALVRFLAP</sequence>
<protein>
    <recommendedName>
        <fullName evidence="3">DUF72 domain-containing protein</fullName>
    </recommendedName>
</protein>
<accession>K9ZZW0</accession>
<dbReference type="STRING" id="937777.Deipe_0731"/>
<dbReference type="InterPro" id="IPR036520">
    <property type="entry name" value="UPF0759_sf"/>
</dbReference>
<dbReference type="eggNOG" id="COG1801">
    <property type="taxonomic scope" value="Bacteria"/>
</dbReference>
<dbReference type="AlphaFoldDB" id="K9ZZW0"/>
<dbReference type="InterPro" id="IPR002763">
    <property type="entry name" value="DUF72"/>
</dbReference>
<evidence type="ECO:0000313" key="2">
    <source>
        <dbReference type="Proteomes" id="UP000010467"/>
    </source>
</evidence>
<gene>
    <name evidence="1" type="ordered locus">Deipe_0731</name>
</gene>
<dbReference type="PANTHER" id="PTHR30348">
    <property type="entry name" value="UNCHARACTERIZED PROTEIN YECE"/>
    <property type="match status" value="1"/>
</dbReference>
<reference evidence="2" key="1">
    <citation type="submission" date="2012-03" db="EMBL/GenBank/DDBJ databases">
        <title>Complete sequence of chromosome of Deinococcus peraridilitoris DSM 19664.</title>
        <authorList>
            <person name="Lucas S."/>
            <person name="Copeland A."/>
            <person name="Lapidus A."/>
            <person name="Glavina del Rio T."/>
            <person name="Dalin E."/>
            <person name="Tice H."/>
            <person name="Bruce D."/>
            <person name="Goodwin L."/>
            <person name="Pitluck S."/>
            <person name="Peters L."/>
            <person name="Mikhailova N."/>
            <person name="Lu M."/>
            <person name="Kyrpides N."/>
            <person name="Mavromatis K."/>
            <person name="Ivanova N."/>
            <person name="Brettin T."/>
            <person name="Detter J.C."/>
            <person name="Han C."/>
            <person name="Larimer F."/>
            <person name="Land M."/>
            <person name="Hauser L."/>
            <person name="Markowitz V."/>
            <person name="Cheng J.-F."/>
            <person name="Hugenholtz P."/>
            <person name="Woyke T."/>
            <person name="Wu D."/>
            <person name="Pukall R."/>
            <person name="Steenblock K."/>
            <person name="Brambilla E."/>
            <person name="Klenk H.-P."/>
            <person name="Eisen J.A."/>
        </authorList>
    </citation>
    <scope>NUCLEOTIDE SEQUENCE [LARGE SCALE GENOMIC DNA]</scope>
    <source>
        <strain evidence="2">DSM 19664 / LMG 22246 / CIP 109416 / KR-200</strain>
    </source>
</reference>
<dbReference type="Pfam" id="PF01904">
    <property type="entry name" value="DUF72"/>
    <property type="match status" value="1"/>
</dbReference>
<dbReference type="SUPFAM" id="SSF117396">
    <property type="entry name" value="TM1631-like"/>
    <property type="match status" value="1"/>
</dbReference>
<dbReference type="EMBL" id="CP003382">
    <property type="protein sequence ID" value="AFZ66310.1"/>
    <property type="molecule type" value="Genomic_DNA"/>
</dbReference>
<proteinExistence type="predicted"/>
<organism evidence="1 2">
    <name type="scientific">Deinococcus peraridilitoris (strain DSM 19664 / LMG 22246 / CIP 109416 / KR-200)</name>
    <dbReference type="NCBI Taxonomy" id="937777"/>
    <lineage>
        <taxon>Bacteria</taxon>
        <taxon>Thermotogati</taxon>
        <taxon>Deinococcota</taxon>
        <taxon>Deinococci</taxon>
        <taxon>Deinococcales</taxon>
        <taxon>Deinococcaceae</taxon>
        <taxon>Deinococcus</taxon>
    </lineage>
</organism>
<keyword evidence="2" id="KW-1185">Reference proteome</keyword>
<dbReference type="PATRIC" id="fig|937777.3.peg.736"/>
<dbReference type="PANTHER" id="PTHR30348:SF4">
    <property type="entry name" value="DUF72 DOMAIN-CONTAINING PROTEIN"/>
    <property type="match status" value="1"/>
</dbReference>
<evidence type="ECO:0008006" key="3">
    <source>
        <dbReference type="Google" id="ProtNLM"/>
    </source>
</evidence>
<dbReference type="Gene3D" id="3.20.20.410">
    <property type="entry name" value="Protein of unknown function UPF0759"/>
    <property type="match status" value="1"/>
</dbReference>